<dbReference type="SMART" id="SM00342">
    <property type="entry name" value="HTH_ARAC"/>
    <property type="match status" value="1"/>
</dbReference>
<organism evidence="5 6">
    <name type="scientific">Vibrio hangzhouensis</name>
    <dbReference type="NCBI Taxonomy" id="462991"/>
    <lineage>
        <taxon>Bacteria</taxon>
        <taxon>Pseudomonadati</taxon>
        <taxon>Pseudomonadota</taxon>
        <taxon>Gammaproteobacteria</taxon>
        <taxon>Vibrionales</taxon>
        <taxon>Vibrionaceae</taxon>
        <taxon>Vibrio</taxon>
    </lineage>
</organism>
<dbReference type="PANTHER" id="PTHR43280">
    <property type="entry name" value="ARAC-FAMILY TRANSCRIPTIONAL REGULATOR"/>
    <property type="match status" value="1"/>
</dbReference>
<evidence type="ECO:0000256" key="1">
    <source>
        <dbReference type="ARBA" id="ARBA00023015"/>
    </source>
</evidence>
<keyword evidence="1" id="KW-0805">Transcription regulation</keyword>
<dbReference type="SUPFAM" id="SSF46689">
    <property type="entry name" value="Homeodomain-like"/>
    <property type="match status" value="1"/>
</dbReference>
<dbReference type="PROSITE" id="PS01124">
    <property type="entry name" value="HTH_ARAC_FAMILY_2"/>
    <property type="match status" value="1"/>
</dbReference>
<dbReference type="RefSeq" id="WP_103879829.1">
    <property type="nucleotide sequence ID" value="NZ_FNVG01000006.1"/>
</dbReference>
<feature type="domain" description="HTH araC/xylS-type" evidence="4">
    <location>
        <begin position="194"/>
        <end position="292"/>
    </location>
</feature>
<dbReference type="InterPro" id="IPR009057">
    <property type="entry name" value="Homeodomain-like_sf"/>
</dbReference>
<dbReference type="AlphaFoldDB" id="A0A1H5WV26"/>
<dbReference type="SUPFAM" id="SSF51215">
    <property type="entry name" value="Regulatory protein AraC"/>
    <property type="match status" value="1"/>
</dbReference>
<keyword evidence="6" id="KW-1185">Reference proteome</keyword>
<dbReference type="PROSITE" id="PS00041">
    <property type="entry name" value="HTH_ARAC_FAMILY_1"/>
    <property type="match status" value="1"/>
</dbReference>
<dbReference type="Pfam" id="PF12833">
    <property type="entry name" value="HTH_18"/>
    <property type="match status" value="1"/>
</dbReference>
<dbReference type="InterPro" id="IPR018062">
    <property type="entry name" value="HTH_AraC-typ_CS"/>
</dbReference>
<keyword evidence="2 5" id="KW-0238">DNA-binding</keyword>
<sequence>MFKNRQNLCKSVIERYDSKTEWIDEVYLSDECEERFLSSSDIPEFVAEDIFMAGMANLVEGYHVERRGIDVHTILFTIEGGGVLVTEEFVAPIEPYSIVVLPAHTPYRFEINPQYQHWRMIWFLPKATPRWQSMSDLGQKVFSFHGCEKIWALMTLLYHEIDGRASYRKLLVGEVCKMVTGFEPQSTDSTIRVQALFSQIESQLHLPWTVKMMAQKTFLSEEQLARICKQLYDMSPRARLISLRMEKACDLLRNNDWTISMIAERLGYKDPFNFTHRFTKHVGCSPSRYRKQVMEQAEGER</sequence>
<dbReference type="Gene3D" id="1.10.10.60">
    <property type="entry name" value="Homeodomain-like"/>
    <property type="match status" value="1"/>
</dbReference>
<evidence type="ECO:0000313" key="6">
    <source>
        <dbReference type="Proteomes" id="UP000236721"/>
    </source>
</evidence>
<dbReference type="EMBL" id="FNVG01000006">
    <property type="protein sequence ID" value="SEG03100.1"/>
    <property type="molecule type" value="Genomic_DNA"/>
</dbReference>
<evidence type="ECO:0000259" key="4">
    <source>
        <dbReference type="PROSITE" id="PS01124"/>
    </source>
</evidence>
<dbReference type="OrthoDB" id="9803764at2"/>
<dbReference type="Gene3D" id="2.60.120.280">
    <property type="entry name" value="Regulatory protein AraC"/>
    <property type="match status" value="1"/>
</dbReference>
<evidence type="ECO:0000256" key="3">
    <source>
        <dbReference type="ARBA" id="ARBA00023163"/>
    </source>
</evidence>
<evidence type="ECO:0000256" key="2">
    <source>
        <dbReference type="ARBA" id="ARBA00023125"/>
    </source>
</evidence>
<dbReference type="InterPro" id="IPR018060">
    <property type="entry name" value="HTH_AraC"/>
</dbReference>
<proteinExistence type="predicted"/>
<accession>A0A1H5WV26</accession>
<keyword evidence="3" id="KW-0804">Transcription</keyword>
<dbReference type="GO" id="GO:0003700">
    <property type="term" value="F:DNA-binding transcription factor activity"/>
    <property type="evidence" value="ECO:0007669"/>
    <property type="project" value="InterPro"/>
</dbReference>
<evidence type="ECO:0000313" key="5">
    <source>
        <dbReference type="EMBL" id="SEG03100.1"/>
    </source>
</evidence>
<protein>
    <submittedName>
        <fullName evidence="5">AraC-type DNA-binding protein</fullName>
    </submittedName>
</protein>
<dbReference type="InterPro" id="IPR037923">
    <property type="entry name" value="HTH-like"/>
</dbReference>
<dbReference type="Proteomes" id="UP000236721">
    <property type="component" value="Unassembled WGS sequence"/>
</dbReference>
<dbReference type="GO" id="GO:0043565">
    <property type="term" value="F:sequence-specific DNA binding"/>
    <property type="evidence" value="ECO:0007669"/>
    <property type="project" value="InterPro"/>
</dbReference>
<name>A0A1H5WV26_9VIBR</name>
<reference evidence="6" key="1">
    <citation type="submission" date="2016-10" db="EMBL/GenBank/DDBJ databases">
        <authorList>
            <person name="Varghese N."/>
            <person name="Submissions S."/>
        </authorList>
    </citation>
    <scope>NUCLEOTIDE SEQUENCE [LARGE SCALE GENOMIC DNA]</scope>
    <source>
        <strain evidence="6">CGMCC 1.7062</strain>
    </source>
</reference>
<dbReference type="PANTHER" id="PTHR43280:SF2">
    <property type="entry name" value="HTH-TYPE TRANSCRIPTIONAL REGULATOR EXSA"/>
    <property type="match status" value="1"/>
</dbReference>
<gene>
    <name evidence="5" type="ORF">SAMN04488244_10676</name>
</gene>